<dbReference type="SUPFAM" id="SSF55874">
    <property type="entry name" value="ATPase domain of HSP90 chaperone/DNA topoisomerase II/histidine kinase"/>
    <property type="match status" value="1"/>
</dbReference>
<dbReference type="PANTHER" id="PTHR47839">
    <property type="entry name" value="DOMAIN PROTEIN, PUTATIVE (AFU_ORTHOLOGUE AFUA_6G04830)-RELATED"/>
    <property type="match status" value="1"/>
</dbReference>
<organism evidence="3 4">
    <name type="scientific">Phaeomoniella chlamydospora</name>
    <name type="common">Phaeoacremonium chlamydosporum</name>
    <dbReference type="NCBI Taxonomy" id="158046"/>
    <lineage>
        <taxon>Eukaryota</taxon>
        <taxon>Fungi</taxon>
        <taxon>Dikarya</taxon>
        <taxon>Ascomycota</taxon>
        <taxon>Pezizomycotina</taxon>
        <taxon>Eurotiomycetes</taxon>
        <taxon>Chaetothyriomycetidae</taxon>
        <taxon>Phaeomoniellales</taxon>
        <taxon>Phaeomoniellaceae</taxon>
        <taxon>Phaeomoniella</taxon>
    </lineage>
</organism>
<dbReference type="EMBL" id="LCWF01000041">
    <property type="protein sequence ID" value="KKY25461.1"/>
    <property type="molecule type" value="Genomic_DNA"/>
</dbReference>
<feature type="region of interest" description="Disordered" evidence="1">
    <location>
        <begin position="1494"/>
        <end position="1541"/>
    </location>
</feature>
<accession>A0A0G2ETI4</accession>
<feature type="compositionally biased region" description="Polar residues" evidence="1">
    <location>
        <begin position="1458"/>
        <end position="1476"/>
    </location>
</feature>
<reference evidence="3 4" key="1">
    <citation type="submission" date="2015-05" db="EMBL/GenBank/DDBJ databases">
        <title>Distinctive expansion of gene families associated with plant cell wall degradation and secondary metabolism in the genomes of grapevine trunk pathogens.</title>
        <authorList>
            <person name="Lawrence D.P."/>
            <person name="Travadon R."/>
            <person name="Rolshausen P.E."/>
            <person name="Baumgartner K."/>
        </authorList>
    </citation>
    <scope>NUCLEOTIDE SEQUENCE [LARGE SCALE GENOMIC DNA]</scope>
    <source>
        <strain evidence="3">UCRPC4</strain>
    </source>
</reference>
<comment type="caution">
    <text evidence="3">The sequence shown here is derived from an EMBL/GenBank/DDBJ whole genome shotgun (WGS) entry which is preliminary data.</text>
</comment>
<feature type="compositionally biased region" description="Polar residues" evidence="1">
    <location>
        <begin position="1497"/>
        <end position="1519"/>
    </location>
</feature>
<name>A0A0G2ETI4_PHACM</name>
<sequence>MGFSRDYNALKAQTLRSGSDEEAVTVSIRPLIDKVLARYSGEWTVLRELIQNAADASATKVTVRWETLPSSTVPVPQAADTSTILKHTVAHHTLKRLIVTNNGQPFNRNDWSRLKKIAEGNPDETKIGAFGVGFYSVFADCEEPFISSGSEAMAFYWKGNALFTRKLELPETQASPDTSFVLDYRNDTSPVPVLSPLCQFLANSLTFVGLEKIELWLDDFKILDLHKKLAPAVSASLPRDLETTTPDGLMRVIGVYRELAQIDGQSLNIVSWRPPKANTASSRIERGQDSAPSLRSFFSRLAGVPTVSQESLVENEEGRKEEDLGLSTSSTVFLHITTATISTSTTRIFAEELERATKKPPPKTTRIAILTASPESLAKGADNDRNEVFSTVLPTKNGRIFIGFATHQTTGLSASISAPSVIPTVERESIDLNARWVRSWNIELLRAAGIVCRISWYLEMQNLKEQLERRFPDKKNIRLDEVSSVIEQGTFVAQQFSFRESTPASRVGQVIEDAFWTCSKKASIDVLSTCGVLPTHQIRIAPKELSFMDGIPTIPEQIIKGAATFVSRLTDFGLVTELTDTDVKIGLESQALSSKQLQEFVCWLTSKAAKNGIHNNTVKDLLAVAVANDDSHGQERLLIMGDIKYFLNPGKIPAELPTPPSTIPFQYTRTIGRVDLESIGWEELQIVPWVRWLLTRTGDHAVLQADQDLTTSSSFAAQVLPILSRQWDGLSQSSKNTLVEILSVKTVIPTKLGMRRPGESYFPNVKIFEDLAVVQGLQSVKDKFLLALGVRKTLELNVVFDRLLNAPRVSESSRTGPRPGNHVELIKYLASVRDDIPAADIQRLKNTALCPPEKKDESLNGSGETRFKVSELFQPVPQLRELGMRVIEWPGPYRSGSPEGRFLSLLGLRSYPSVTELLELMAYAAAAGDEQLQSKAMRYFLSNHHINNYASYDYSRVNIPFLPLANSTKLSTPSHCFTEVGASLLGYDILAQELHPHAGRFGVHSQPPVEGCVDRLIKNPPSSSREARQVFGYMSSRLGEINQHLAQRLSEAWIVPITNDTSSSREKQPLHHISPLTCFLGQSETYKDIFDFVDFGQEANAFLLKCGSKHEPTKLEVARLLVREPARISATFGSAEKYLELLRSIAESLSTLKRDRDLFRAMKSAPFLLASRELASAPNDGARQPKDLDDNAEFDDLDEDTQGIKEWQLTNAKDAIIVDDFTSYNLFRTNIVCAPQEEALEDFYYALGSPLLSSLVEEAAKHSAVLSDQRISTKLQRQITERAQLFLHEQPGDAIKHDTRWLDKNLTVQAVNTISMKRSLKGRNVSHVEKRSAVVTQHGREYVLWITAGNLDLYQVAQALVRLLLTRPKLHSALTLEMLLKTDLMELRARGFNVSRILRRKAAEARLAEQQRQQQLEEERRRADEEEKQWTEAQKLAKDKNFNMPGVFPGSPDRAAAASQSETTNNVQTGRPQNPKSGHGLFSSLTKRLGLEDKSTPRQLQNPPNPSAFDNDSAAESSKQPPPPYSQKDPTHPKNAVGPVTAGHNIQQNLLSAIEQSRSTSSEHVFSPGLTREVDERKTYCDDVPSHDLQFVAEGVHGIQIFLTTSVSSSRSEFLTTHSSGLTSFAGILKEVAGVFSMKLSAVNIFYDPSPEKIAFNRNGSVFCNYLFFEQLQEPKLSGPNYLAEWSETLIYWFVFMAHELAHNLVSEHNSEHSFFVESFCQKYFHKVMALIQAKSTGQA</sequence>
<evidence type="ECO:0000256" key="1">
    <source>
        <dbReference type="SAM" id="MobiDB-lite"/>
    </source>
</evidence>
<dbReference type="InterPro" id="IPR036890">
    <property type="entry name" value="HATPase_C_sf"/>
</dbReference>
<proteinExistence type="predicted"/>
<evidence type="ECO:0000259" key="2">
    <source>
        <dbReference type="Pfam" id="PF25794"/>
    </source>
</evidence>
<dbReference type="InterPro" id="IPR058210">
    <property type="entry name" value="SACS/Nov_dom"/>
</dbReference>
<dbReference type="Pfam" id="PF12449">
    <property type="entry name" value="DUF3684"/>
    <property type="match status" value="1"/>
</dbReference>
<feature type="region of interest" description="Disordered" evidence="1">
    <location>
        <begin position="1415"/>
        <end position="1482"/>
    </location>
</feature>
<dbReference type="Pfam" id="PF25794">
    <property type="entry name" value="SACS"/>
    <property type="match status" value="1"/>
</dbReference>
<dbReference type="PANTHER" id="PTHR47839:SF1">
    <property type="entry name" value="DOMAIN PROTEIN, PUTATIVE (AFU_ORTHOLOGUE AFUA_6G04830)-RELATED"/>
    <property type="match status" value="1"/>
</dbReference>
<dbReference type="OrthoDB" id="10031156at2759"/>
<dbReference type="Proteomes" id="UP000053317">
    <property type="component" value="Unassembled WGS sequence"/>
</dbReference>
<dbReference type="Gene3D" id="3.30.565.10">
    <property type="entry name" value="Histidine kinase-like ATPase, C-terminal domain"/>
    <property type="match status" value="1"/>
</dbReference>
<evidence type="ECO:0000313" key="3">
    <source>
        <dbReference type="EMBL" id="KKY25461.1"/>
    </source>
</evidence>
<feature type="compositionally biased region" description="Basic and acidic residues" evidence="1">
    <location>
        <begin position="1415"/>
        <end position="1441"/>
    </location>
</feature>
<dbReference type="NCBIfam" id="NF047352">
    <property type="entry name" value="P_loop_sacsin"/>
    <property type="match status" value="1"/>
</dbReference>
<reference evidence="3 4" key="2">
    <citation type="submission" date="2015-05" db="EMBL/GenBank/DDBJ databases">
        <authorList>
            <person name="Morales-Cruz A."/>
            <person name="Amrine K.C."/>
            <person name="Cantu D."/>
        </authorList>
    </citation>
    <scope>NUCLEOTIDE SEQUENCE [LARGE SCALE GENOMIC DNA]</scope>
    <source>
        <strain evidence="3">UCRPC4</strain>
    </source>
</reference>
<keyword evidence="4" id="KW-1185">Reference proteome</keyword>
<protein>
    <submittedName>
        <fullName evidence="3">Putative hatpase_c domain-containing protein</fullName>
    </submittedName>
</protein>
<feature type="domain" description="Sacsin/Nov" evidence="2">
    <location>
        <begin position="31"/>
        <end position="153"/>
    </location>
</feature>
<gene>
    <name evidence="3" type="ORF">UCRPC4_g01725</name>
</gene>
<evidence type="ECO:0000313" key="4">
    <source>
        <dbReference type="Proteomes" id="UP000053317"/>
    </source>
</evidence>
<dbReference type="InterPro" id="IPR022155">
    <property type="entry name" value="DUF3684"/>
</dbReference>